<keyword evidence="11" id="KW-1185">Reference proteome</keyword>
<evidence type="ECO:0000256" key="3">
    <source>
        <dbReference type="ARBA" id="ARBA00013085"/>
    </source>
</evidence>
<feature type="domain" description="PHP" evidence="9">
    <location>
        <begin position="1"/>
        <end position="210"/>
    </location>
</feature>
<dbReference type="InterPro" id="IPR004013">
    <property type="entry name" value="PHP_dom"/>
</dbReference>
<evidence type="ECO:0000256" key="7">
    <source>
        <dbReference type="ARBA" id="ARBA00049158"/>
    </source>
</evidence>
<evidence type="ECO:0000256" key="2">
    <source>
        <dbReference type="ARBA" id="ARBA00009152"/>
    </source>
</evidence>
<dbReference type="AlphaFoldDB" id="A0A8J3JUT9"/>
<dbReference type="Pfam" id="PF02811">
    <property type="entry name" value="PHP"/>
    <property type="match status" value="1"/>
</dbReference>
<name>A0A8J3JUT9_9ACTN</name>
<evidence type="ECO:0000256" key="6">
    <source>
        <dbReference type="ARBA" id="ARBA00023102"/>
    </source>
</evidence>
<comment type="pathway">
    <text evidence="1 8">Amino-acid biosynthesis; L-histidine biosynthesis; L-histidine from 5-phospho-alpha-D-ribose 1-diphosphate: step 8/9.</text>
</comment>
<dbReference type="PANTHER" id="PTHR21039">
    <property type="entry name" value="HISTIDINOL PHOSPHATASE-RELATED"/>
    <property type="match status" value="1"/>
</dbReference>
<dbReference type="InterPro" id="IPR016195">
    <property type="entry name" value="Pol/histidinol_Pase-like"/>
</dbReference>
<dbReference type="EMBL" id="BONG01000011">
    <property type="protein sequence ID" value="GIF88919.1"/>
    <property type="molecule type" value="Genomic_DNA"/>
</dbReference>
<evidence type="ECO:0000259" key="9">
    <source>
        <dbReference type="Pfam" id="PF02811"/>
    </source>
</evidence>
<comment type="caution">
    <text evidence="10">The sequence shown here is derived from an EMBL/GenBank/DDBJ whole genome shotgun (WGS) entry which is preliminary data.</text>
</comment>
<accession>A0A8J3JUT9</accession>
<dbReference type="InterPro" id="IPR010140">
    <property type="entry name" value="Histidinol_P_phosphatase_HisJ"/>
</dbReference>
<evidence type="ECO:0000313" key="11">
    <source>
        <dbReference type="Proteomes" id="UP000619293"/>
    </source>
</evidence>
<comment type="catalytic activity">
    <reaction evidence="7 8">
        <text>L-histidinol phosphate + H2O = L-histidinol + phosphate</text>
        <dbReference type="Rhea" id="RHEA:14465"/>
        <dbReference type="ChEBI" id="CHEBI:15377"/>
        <dbReference type="ChEBI" id="CHEBI:43474"/>
        <dbReference type="ChEBI" id="CHEBI:57699"/>
        <dbReference type="ChEBI" id="CHEBI:57980"/>
        <dbReference type="EC" id="3.1.3.15"/>
    </reaction>
</comment>
<sequence>MHSQWSWDAAIGDMEGSCARAVELGLPAIAFTEHLDHTVWTVEFDGLDPGAHLAKMADPDGLLTPPAFDVPGYLAAVARCRERFPSLVVLSGLEVGEPHWHAEAVARVLAAGPFDRVLGSVHCLPTEDGFAEPPGVYPRRQAADVMRQYLAEIAALAAQSQVFSVLAHIDYAVRYWPAQAGPFDPCAFEDEFRHALRALADSGRALEVNTKVPLHPEVVGWWREEGGLAVTFGSDAHHPAGLGHGFGAAVAMVEAYGFRPGRHPHDFWTR</sequence>
<dbReference type="PANTHER" id="PTHR21039:SF0">
    <property type="entry name" value="HISTIDINOL-PHOSPHATASE"/>
    <property type="match status" value="1"/>
</dbReference>
<keyword evidence="5 8" id="KW-0378">Hydrolase</keyword>
<evidence type="ECO:0000256" key="4">
    <source>
        <dbReference type="ARBA" id="ARBA00022605"/>
    </source>
</evidence>
<comment type="similarity">
    <text evidence="2 8">Belongs to the PHP hydrolase family. HisK subfamily.</text>
</comment>
<gene>
    <name evidence="10" type="ORF">Cch02nite_23630</name>
</gene>
<evidence type="ECO:0000256" key="5">
    <source>
        <dbReference type="ARBA" id="ARBA00022801"/>
    </source>
</evidence>
<organism evidence="10 11">
    <name type="scientific">Catellatospora chokoriensis</name>
    <dbReference type="NCBI Taxonomy" id="310353"/>
    <lineage>
        <taxon>Bacteria</taxon>
        <taxon>Bacillati</taxon>
        <taxon>Actinomycetota</taxon>
        <taxon>Actinomycetes</taxon>
        <taxon>Micromonosporales</taxon>
        <taxon>Micromonosporaceae</taxon>
        <taxon>Catellatospora</taxon>
    </lineage>
</organism>
<dbReference type="Proteomes" id="UP000619293">
    <property type="component" value="Unassembled WGS sequence"/>
</dbReference>
<dbReference type="GO" id="GO:0000105">
    <property type="term" value="P:L-histidine biosynthetic process"/>
    <property type="evidence" value="ECO:0007669"/>
    <property type="project" value="UniProtKB-UniRule"/>
</dbReference>
<keyword evidence="4 8" id="KW-0028">Amino-acid biosynthesis</keyword>
<evidence type="ECO:0000313" key="10">
    <source>
        <dbReference type="EMBL" id="GIF88919.1"/>
    </source>
</evidence>
<protein>
    <recommendedName>
        <fullName evidence="3 8">Histidinol-phosphatase</fullName>
        <shortName evidence="8">HolPase</shortName>
        <ecNumber evidence="3 8">3.1.3.15</ecNumber>
    </recommendedName>
</protein>
<proteinExistence type="inferred from homology"/>
<dbReference type="GO" id="GO:0004401">
    <property type="term" value="F:histidinol-phosphatase activity"/>
    <property type="evidence" value="ECO:0007669"/>
    <property type="project" value="UniProtKB-UniRule"/>
</dbReference>
<dbReference type="GO" id="GO:0005737">
    <property type="term" value="C:cytoplasm"/>
    <property type="evidence" value="ECO:0007669"/>
    <property type="project" value="TreeGrafter"/>
</dbReference>
<dbReference type="SUPFAM" id="SSF89550">
    <property type="entry name" value="PHP domain-like"/>
    <property type="match status" value="1"/>
</dbReference>
<keyword evidence="6 8" id="KW-0368">Histidine biosynthesis</keyword>
<dbReference type="EC" id="3.1.3.15" evidence="3 8"/>
<evidence type="ECO:0000256" key="1">
    <source>
        <dbReference type="ARBA" id="ARBA00004970"/>
    </source>
</evidence>
<reference evidence="10 11" key="1">
    <citation type="submission" date="2021-01" db="EMBL/GenBank/DDBJ databases">
        <title>Whole genome shotgun sequence of Catellatospora chokoriensis NBRC 107358.</title>
        <authorList>
            <person name="Komaki H."/>
            <person name="Tamura T."/>
        </authorList>
    </citation>
    <scope>NUCLEOTIDE SEQUENCE [LARGE SCALE GENOMIC DNA]</scope>
    <source>
        <strain evidence="10 11">NBRC 107358</strain>
    </source>
</reference>
<dbReference type="Gene3D" id="3.20.20.140">
    <property type="entry name" value="Metal-dependent hydrolases"/>
    <property type="match status" value="1"/>
</dbReference>
<evidence type="ECO:0000256" key="8">
    <source>
        <dbReference type="RuleBase" id="RU366003"/>
    </source>
</evidence>